<keyword evidence="3" id="KW-1185">Reference proteome</keyword>
<dbReference type="EMBL" id="AP026560">
    <property type="protein sequence ID" value="BDP42832.1"/>
    <property type="molecule type" value="Genomic_DNA"/>
</dbReference>
<dbReference type="Pfam" id="PF01878">
    <property type="entry name" value="EVE"/>
    <property type="match status" value="1"/>
</dbReference>
<protein>
    <submittedName>
        <fullName evidence="2">EVE domain-containing protein</fullName>
    </submittedName>
</protein>
<dbReference type="InterPro" id="IPR052181">
    <property type="entry name" value="5hmC_binding"/>
</dbReference>
<dbReference type="Proteomes" id="UP001064971">
    <property type="component" value="Chromosome"/>
</dbReference>
<dbReference type="SUPFAM" id="SSF88697">
    <property type="entry name" value="PUA domain-like"/>
    <property type="match status" value="1"/>
</dbReference>
<organism evidence="2 3">
    <name type="scientific">Deinococcus aetherius</name>
    <dbReference type="NCBI Taxonomy" id="200252"/>
    <lineage>
        <taxon>Bacteria</taxon>
        <taxon>Thermotogati</taxon>
        <taxon>Deinococcota</taxon>
        <taxon>Deinococci</taxon>
        <taxon>Deinococcales</taxon>
        <taxon>Deinococcaceae</taxon>
        <taxon>Deinococcus</taxon>
    </lineage>
</organism>
<feature type="domain" description="EVE" evidence="1">
    <location>
        <begin position="10"/>
        <end position="152"/>
    </location>
</feature>
<proteinExistence type="predicted"/>
<sequence length="167" mass="18610">MVRVTLLAMRHWLLKSEPAVFGFNDLVRVGREPWNGVRNYQARNFLREMRAGDLCLFYHSGARPTGVAGVARVAREAYPDDLQFGLGGPYFDPKSTPEAPRWSMVDVEPVLAFPGVVTLETLRTLPEWQDSPLTRKGTRLSVLPVTPEQFLAALEAAGLSPEDLESD</sequence>
<dbReference type="InterPro" id="IPR002740">
    <property type="entry name" value="EVE_domain"/>
</dbReference>
<dbReference type="CDD" id="cd21133">
    <property type="entry name" value="EVE"/>
    <property type="match status" value="1"/>
</dbReference>
<dbReference type="Gene3D" id="3.10.590.10">
    <property type="entry name" value="ph1033 like domains"/>
    <property type="match status" value="1"/>
</dbReference>
<evidence type="ECO:0000313" key="3">
    <source>
        <dbReference type="Proteomes" id="UP001064971"/>
    </source>
</evidence>
<dbReference type="PANTHER" id="PTHR14087:SF7">
    <property type="entry name" value="THYMOCYTE NUCLEAR PROTEIN 1"/>
    <property type="match status" value="1"/>
</dbReference>
<dbReference type="PANTHER" id="PTHR14087">
    <property type="entry name" value="THYMOCYTE NUCLEAR PROTEIN 1"/>
    <property type="match status" value="1"/>
</dbReference>
<dbReference type="InterPro" id="IPR015947">
    <property type="entry name" value="PUA-like_sf"/>
</dbReference>
<dbReference type="InterPro" id="IPR047197">
    <property type="entry name" value="THYN1-like_EVE"/>
</dbReference>
<reference evidence="2" key="1">
    <citation type="submission" date="2022-07" db="EMBL/GenBank/DDBJ databases">
        <title>Complete Genome Sequence of the Radioresistant Bacterium Deinococcus aetherius ST0316, Isolated from the Air Dust collected in Lower Stratosphere above Japan.</title>
        <authorList>
            <person name="Satoh K."/>
            <person name="Hagiwara K."/>
            <person name="Katsumata K."/>
            <person name="Kubo A."/>
            <person name="Yokobori S."/>
            <person name="Yamagishi A."/>
            <person name="Oono Y."/>
            <person name="Narumi I."/>
        </authorList>
    </citation>
    <scope>NUCLEOTIDE SEQUENCE</scope>
    <source>
        <strain evidence="2">ST0316</strain>
    </source>
</reference>
<evidence type="ECO:0000259" key="1">
    <source>
        <dbReference type="Pfam" id="PF01878"/>
    </source>
</evidence>
<evidence type="ECO:0000313" key="2">
    <source>
        <dbReference type="EMBL" id="BDP42832.1"/>
    </source>
</evidence>
<accession>A0ABN6RMI0</accession>
<gene>
    <name evidence="2" type="ORF">DAETH_28010</name>
</gene>
<name>A0ABN6RMI0_9DEIO</name>